<evidence type="ECO:0000259" key="1">
    <source>
        <dbReference type="Pfam" id="PF13577"/>
    </source>
</evidence>
<dbReference type="InterPro" id="IPR032710">
    <property type="entry name" value="NTF2-like_dom_sf"/>
</dbReference>
<dbReference type="SUPFAM" id="SSF54427">
    <property type="entry name" value="NTF2-like"/>
    <property type="match status" value="1"/>
</dbReference>
<gene>
    <name evidence="2" type="ORF">EAH80_01555</name>
</gene>
<name>A0A502EI28_9MYCO</name>
<dbReference type="CDD" id="cd00531">
    <property type="entry name" value="NTF2_like"/>
    <property type="match status" value="1"/>
</dbReference>
<protein>
    <submittedName>
        <fullName evidence="2">Nuclear transport factor 2 family protein</fullName>
    </submittedName>
</protein>
<evidence type="ECO:0000313" key="3">
    <source>
        <dbReference type="Proteomes" id="UP000320095"/>
    </source>
</evidence>
<feature type="domain" description="SnoaL-like" evidence="1">
    <location>
        <begin position="6"/>
        <end position="132"/>
    </location>
</feature>
<evidence type="ECO:0000313" key="2">
    <source>
        <dbReference type="EMBL" id="TPG36662.1"/>
    </source>
</evidence>
<proteinExistence type="predicted"/>
<keyword evidence="3" id="KW-1185">Reference proteome</keyword>
<dbReference type="Pfam" id="PF13577">
    <property type="entry name" value="SnoaL_4"/>
    <property type="match status" value="1"/>
</dbReference>
<dbReference type="EMBL" id="RCZG01000001">
    <property type="protein sequence ID" value="TPG36662.1"/>
    <property type="molecule type" value="Genomic_DNA"/>
</dbReference>
<dbReference type="RefSeq" id="WP_140687423.1">
    <property type="nucleotide sequence ID" value="NZ_RCZG01000001.1"/>
</dbReference>
<dbReference type="Proteomes" id="UP000320095">
    <property type="component" value="Unassembled WGS sequence"/>
</dbReference>
<comment type="caution">
    <text evidence="2">The sequence shown here is derived from an EMBL/GenBank/DDBJ whole genome shotgun (WGS) entry which is preliminary data.</text>
</comment>
<dbReference type="AlphaFoldDB" id="A0A502EI28"/>
<accession>A0A502EI28</accession>
<reference evidence="2 3" key="1">
    <citation type="journal article" date="2019" name="Environ. Microbiol.">
        <title>Species interactions and distinct microbial communities in high Arctic permafrost affected cryosols are associated with the CH4 and CO2 gas fluxes.</title>
        <authorList>
            <person name="Altshuler I."/>
            <person name="Hamel J."/>
            <person name="Turney S."/>
            <person name="Magnuson E."/>
            <person name="Levesque R."/>
            <person name="Greer C."/>
            <person name="Whyte L.G."/>
        </authorList>
    </citation>
    <scope>NUCLEOTIDE SEQUENCE [LARGE SCALE GENOMIC DNA]</scope>
    <source>
        <strain evidence="2 3">S5.20</strain>
    </source>
</reference>
<dbReference type="OrthoDB" id="981191at2"/>
<organism evidence="2 3">
    <name type="scientific">Mycolicibacterium hodleri</name>
    <dbReference type="NCBI Taxonomy" id="49897"/>
    <lineage>
        <taxon>Bacteria</taxon>
        <taxon>Bacillati</taxon>
        <taxon>Actinomycetota</taxon>
        <taxon>Actinomycetes</taxon>
        <taxon>Mycobacteriales</taxon>
        <taxon>Mycobacteriaceae</taxon>
        <taxon>Mycolicibacterium</taxon>
    </lineage>
</organism>
<dbReference type="InterPro" id="IPR037401">
    <property type="entry name" value="SnoaL-like"/>
</dbReference>
<dbReference type="Gene3D" id="3.10.450.50">
    <property type="match status" value="1"/>
</dbReference>
<sequence length="145" mass="16144">MDGLREDQAQISEVLVRYATGIDQRDWDLFRTCWTSDAIADYGDIGRFVGIDALTDFMFASHDAMGTTHHRLSNFAIDVGAEGDPDRATSRSYVHAVLIATPGDTKSWIDAIGHYDDVLIRTADGWRISHRTVHMSRMMTAGGTH</sequence>